<keyword evidence="1" id="KW-0472">Membrane</keyword>
<name>A0A0G1KL89_9BACT</name>
<dbReference type="AlphaFoldDB" id="A0A0G1KL89"/>
<evidence type="ECO:0000256" key="1">
    <source>
        <dbReference type="SAM" id="Phobius"/>
    </source>
</evidence>
<feature type="transmembrane region" description="Helical" evidence="1">
    <location>
        <begin position="7"/>
        <end position="28"/>
    </location>
</feature>
<keyword evidence="1" id="KW-1133">Transmembrane helix</keyword>
<gene>
    <name evidence="2" type="ORF">UW49_C0008G0024</name>
</gene>
<evidence type="ECO:0008006" key="4">
    <source>
        <dbReference type="Google" id="ProtNLM"/>
    </source>
</evidence>
<evidence type="ECO:0000313" key="3">
    <source>
        <dbReference type="Proteomes" id="UP000033977"/>
    </source>
</evidence>
<comment type="caution">
    <text evidence="2">The sequence shown here is derived from an EMBL/GenBank/DDBJ whole genome shotgun (WGS) entry which is preliminary data.</text>
</comment>
<proteinExistence type="predicted"/>
<dbReference type="Proteomes" id="UP000033977">
    <property type="component" value="Unassembled WGS sequence"/>
</dbReference>
<sequence>MSFFRPNCSLIISLLICIALIGLTYFYYLNIKPTQVFSSNCLNQNADKNPQELVKNVIIEFEEAQILGDQRALSDCVSPSLDLSFLRTPTNRGLGCYTECVGPVYEIVYVQQSGSDEYIADVNEKRRFYSPGIGGGSYPEATVPVKFVLKKFNNQWLITSYNTKLSHSYGE</sequence>
<reference evidence="2 3" key="1">
    <citation type="journal article" date="2015" name="Nature">
        <title>rRNA introns, odd ribosomes, and small enigmatic genomes across a large radiation of phyla.</title>
        <authorList>
            <person name="Brown C.T."/>
            <person name="Hug L.A."/>
            <person name="Thomas B.C."/>
            <person name="Sharon I."/>
            <person name="Castelle C.J."/>
            <person name="Singh A."/>
            <person name="Wilkins M.J."/>
            <person name="Williams K.H."/>
            <person name="Banfield J.F."/>
        </authorList>
    </citation>
    <scope>NUCLEOTIDE SEQUENCE [LARGE SCALE GENOMIC DNA]</scope>
</reference>
<dbReference type="EMBL" id="LCIN01000008">
    <property type="protein sequence ID" value="KKT57062.1"/>
    <property type="molecule type" value="Genomic_DNA"/>
</dbReference>
<keyword evidence="1" id="KW-0812">Transmembrane</keyword>
<accession>A0A0G1KL89</accession>
<organism evidence="2 3">
    <name type="scientific">Candidatus Giovannonibacteria bacterium GW2011_GWB1_44_23</name>
    <dbReference type="NCBI Taxonomy" id="1618652"/>
    <lineage>
        <taxon>Bacteria</taxon>
        <taxon>Candidatus Giovannoniibacteriota</taxon>
    </lineage>
</organism>
<protein>
    <recommendedName>
        <fullName evidence="4">DUF4440 domain-containing protein</fullName>
    </recommendedName>
</protein>
<evidence type="ECO:0000313" key="2">
    <source>
        <dbReference type="EMBL" id="KKT57062.1"/>
    </source>
</evidence>